<dbReference type="EMBL" id="ABJB010546860">
    <property type="status" value="NOT_ANNOTATED_CDS"/>
    <property type="molecule type" value="Genomic_DNA"/>
</dbReference>
<dbReference type="Gene3D" id="1.10.472.10">
    <property type="entry name" value="Cyclin-like"/>
    <property type="match status" value="2"/>
</dbReference>
<feature type="domain" description="Cyclin-like" evidence="4">
    <location>
        <begin position="2"/>
        <end position="76"/>
    </location>
</feature>
<dbReference type="GO" id="GO:0006357">
    <property type="term" value="P:regulation of transcription by RNA polymerase II"/>
    <property type="evidence" value="ECO:0007669"/>
    <property type="project" value="InterPro"/>
</dbReference>
<reference evidence="5 7" key="1">
    <citation type="submission" date="2008-03" db="EMBL/GenBank/DDBJ databases">
        <title>Annotation of Ixodes scapularis.</title>
        <authorList>
            <consortium name="Ixodes scapularis Genome Project Consortium"/>
            <person name="Caler E."/>
            <person name="Hannick L.I."/>
            <person name="Bidwell S."/>
            <person name="Joardar V."/>
            <person name="Thiagarajan M."/>
            <person name="Amedeo P."/>
            <person name="Galinsky K.J."/>
            <person name="Schobel S."/>
            <person name="Inman J."/>
            <person name="Hostetler J."/>
            <person name="Miller J."/>
            <person name="Hammond M."/>
            <person name="Megy K."/>
            <person name="Lawson D."/>
            <person name="Kodira C."/>
            <person name="Sutton G."/>
            <person name="Meyer J."/>
            <person name="Hill C.A."/>
            <person name="Birren B."/>
            <person name="Nene V."/>
            <person name="Collins F."/>
            <person name="Alarcon-Chaidez F."/>
            <person name="Wikel S."/>
            <person name="Strausberg R."/>
        </authorList>
    </citation>
    <scope>NUCLEOTIDE SEQUENCE [LARGE SCALE GENOMIC DNA]</scope>
    <source>
        <strain evidence="7">Wikel</strain>
        <strain evidence="5">Wikel colony</strain>
    </source>
</reference>
<sequence length="212" mass="24520">MTAACVTGTSFHYFKRFYLNNSVMDYHPKHMLVTCVYLACKVEEFNVSIAQFVNNVRGDREKATDIILNNELLLMQQLEYHLTIHNPYRPLEGLLIDIKTRCPQFPDPEKLRSLMDDFLERTLFTDAVLLMAPSQANQRTSATLLAGDQWRYVTDILFAGCSHDKLHHIKDAVKKLHLMVKAIQVPPKDRVRAAEQKLEKCRNQENNPDSQM</sequence>
<dbReference type="InterPro" id="IPR036915">
    <property type="entry name" value="Cyclin-like_sf"/>
</dbReference>
<dbReference type="InParanoid" id="B7PB82"/>
<dbReference type="SMART" id="SM00385">
    <property type="entry name" value="CYCLIN"/>
    <property type="match status" value="1"/>
</dbReference>
<keyword evidence="2 3" id="KW-0195">Cyclin</keyword>
<evidence type="ECO:0000256" key="1">
    <source>
        <dbReference type="ARBA" id="ARBA00008638"/>
    </source>
</evidence>
<dbReference type="GO" id="GO:0016538">
    <property type="term" value="F:cyclin-dependent protein serine/threonine kinase regulator activity"/>
    <property type="evidence" value="ECO:0000318"/>
    <property type="project" value="GO_Central"/>
</dbReference>
<dbReference type="SUPFAM" id="SSF47954">
    <property type="entry name" value="Cyclin-like"/>
    <property type="match status" value="2"/>
</dbReference>
<evidence type="ECO:0000259" key="4">
    <source>
        <dbReference type="SMART" id="SM00385"/>
    </source>
</evidence>
<keyword evidence="5" id="KW-0808">Transferase</keyword>
<dbReference type="VEuPathDB" id="VectorBase:ISCI002749"/>
<comment type="similarity">
    <text evidence="1">Belongs to the cyclin family. Cyclin C subfamily.</text>
</comment>
<dbReference type="PANTHER" id="PTHR10026">
    <property type="entry name" value="CYCLIN"/>
    <property type="match status" value="1"/>
</dbReference>
<evidence type="ECO:0000313" key="5">
    <source>
        <dbReference type="EMBL" id="EEC03855.1"/>
    </source>
</evidence>
<dbReference type="GO" id="GO:0005634">
    <property type="term" value="C:nucleus"/>
    <property type="evidence" value="ECO:0000318"/>
    <property type="project" value="GO_Central"/>
</dbReference>
<dbReference type="EMBL" id="ABJB010311432">
    <property type="status" value="NOT_ANNOTATED_CDS"/>
    <property type="molecule type" value="Genomic_DNA"/>
</dbReference>
<gene>
    <name evidence="5" type="ORF">IscW_ISCW002749</name>
</gene>
<dbReference type="HOGENOM" id="CLU_022620_0_0_1"/>
<dbReference type="GO" id="GO:0070985">
    <property type="term" value="C:transcription factor TFIIK complex"/>
    <property type="evidence" value="ECO:0000318"/>
    <property type="project" value="GO_Central"/>
</dbReference>
<dbReference type="EMBL" id="ABJB011123963">
    <property type="status" value="NOT_ANNOTATED_CDS"/>
    <property type="molecule type" value="Genomic_DNA"/>
</dbReference>
<dbReference type="InterPro" id="IPR043198">
    <property type="entry name" value="Cyclin/Ssn8"/>
</dbReference>
<proteinExistence type="evidence at protein level"/>
<name>B7PB82_IXOSC</name>
<accession>B7PB82</accession>
<dbReference type="CDD" id="cd20524">
    <property type="entry name" value="CYCLIN_CCNH_rpt1"/>
    <property type="match status" value="1"/>
</dbReference>
<dbReference type="Proteomes" id="UP000001555">
    <property type="component" value="Unassembled WGS sequence"/>
</dbReference>
<reference evidence="6" key="2">
    <citation type="submission" date="2020-05" db="UniProtKB">
        <authorList>
            <consortium name="EnsemblMetazoa"/>
        </authorList>
    </citation>
    <scope>IDENTIFICATION</scope>
    <source>
        <strain evidence="6">wikel</strain>
    </source>
</reference>
<evidence type="ECO:0000313" key="6">
    <source>
        <dbReference type="EnsemblMetazoa" id="ISCW002749-PA"/>
    </source>
</evidence>
<dbReference type="Pfam" id="PF16899">
    <property type="entry name" value="Cyclin_C_2"/>
    <property type="match status" value="1"/>
</dbReference>
<dbReference type="EMBL" id="DS674794">
    <property type="protein sequence ID" value="EEC03855.1"/>
    <property type="molecule type" value="Genomic_DNA"/>
</dbReference>
<dbReference type="GO" id="GO:0016301">
    <property type="term" value="F:kinase activity"/>
    <property type="evidence" value="ECO:0007669"/>
    <property type="project" value="UniProtKB-KW"/>
</dbReference>
<dbReference type="PaxDb" id="6945-B7PB82"/>
<protein>
    <submittedName>
        <fullName evidence="5 6">Cdk activating kinase, putative</fullName>
    </submittedName>
</protein>
<dbReference type="STRING" id="6945.B7PB82"/>
<dbReference type="AlphaFoldDB" id="B7PB82"/>
<organism>
    <name type="scientific">Ixodes scapularis</name>
    <name type="common">Black-legged tick</name>
    <name type="synonym">Deer tick</name>
    <dbReference type="NCBI Taxonomy" id="6945"/>
    <lineage>
        <taxon>Eukaryota</taxon>
        <taxon>Metazoa</taxon>
        <taxon>Ecdysozoa</taxon>
        <taxon>Arthropoda</taxon>
        <taxon>Chelicerata</taxon>
        <taxon>Arachnida</taxon>
        <taxon>Acari</taxon>
        <taxon>Parasitiformes</taxon>
        <taxon>Ixodida</taxon>
        <taxon>Ixodoidea</taxon>
        <taxon>Ixodidae</taxon>
        <taxon>Ixodinae</taxon>
        <taxon>Ixodes</taxon>
    </lineage>
</organism>
<dbReference type="VEuPathDB" id="VectorBase:ISCP_020030"/>
<dbReference type="EMBL" id="ABJB010204944">
    <property type="status" value="NOT_ANNOTATED_CDS"/>
    <property type="molecule type" value="Genomic_DNA"/>
</dbReference>
<dbReference type="Pfam" id="PF00134">
    <property type="entry name" value="Cyclin_N"/>
    <property type="match status" value="1"/>
</dbReference>
<evidence type="ECO:0000256" key="2">
    <source>
        <dbReference type="ARBA" id="ARBA00023127"/>
    </source>
</evidence>
<dbReference type="GO" id="GO:0006367">
    <property type="term" value="P:transcription initiation at RNA polymerase II promoter"/>
    <property type="evidence" value="ECO:0000318"/>
    <property type="project" value="GO_Central"/>
</dbReference>
<dbReference type="EMBL" id="ABJB011081834">
    <property type="status" value="NOT_ANNOTATED_CDS"/>
    <property type="molecule type" value="Genomic_DNA"/>
</dbReference>
<dbReference type="OrthoDB" id="340962at2759"/>
<keyword evidence="8" id="KW-1267">Proteomics identification</keyword>
<evidence type="ECO:0007829" key="8">
    <source>
        <dbReference type="PeptideAtlas" id="B7PB82"/>
    </source>
</evidence>
<dbReference type="InterPro" id="IPR031658">
    <property type="entry name" value="Cyclin_C_2"/>
</dbReference>
<dbReference type="FunCoup" id="B7PB82">
    <property type="interactions" value="1446"/>
</dbReference>
<keyword evidence="7" id="KW-1185">Reference proteome</keyword>
<dbReference type="EMBL" id="ABJB010442182">
    <property type="status" value="NOT_ANNOTATED_CDS"/>
    <property type="molecule type" value="Genomic_DNA"/>
</dbReference>
<dbReference type="InterPro" id="IPR006671">
    <property type="entry name" value="Cyclin_N"/>
</dbReference>
<dbReference type="CDD" id="cd20525">
    <property type="entry name" value="CYCLIN_CCNH_rpt2"/>
    <property type="match status" value="1"/>
</dbReference>
<evidence type="ECO:0000256" key="3">
    <source>
        <dbReference type="RuleBase" id="RU000383"/>
    </source>
</evidence>
<dbReference type="InterPro" id="IPR013763">
    <property type="entry name" value="Cyclin-like_dom"/>
</dbReference>
<keyword evidence="5" id="KW-0418">Kinase</keyword>
<dbReference type="VEuPathDB" id="VectorBase:ISCW002749"/>
<dbReference type="EnsemblMetazoa" id="ISCW002749-RA">
    <property type="protein sequence ID" value="ISCW002749-PA"/>
    <property type="gene ID" value="ISCW002749"/>
</dbReference>
<evidence type="ECO:0000313" key="7">
    <source>
        <dbReference type="Proteomes" id="UP000001555"/>
    </source>
</evidence>